<accession>A0A9X1IFS2</accession>
<protein>
    <submittedName>
        <fullName evidence="7">Sulfur oxidation c-type cytochrome SoxX</fullName>
    </submittedName>
</protein>
<dbReference type="AlphaFoldDB" id="A0A9X1IFS2"/>
<comment type="caution">
    <text evidence="7">The sequence shown here is derived from an EMBL/GenBank/DDBJ whole genome shotgun (WGS) entry which is preliminary data.</text>
</comment>
<feature type="signal peptide" evidence="5">
    <location>
        <begin position="1"/>
        <end position="34"/>
    </location>
</feature>
<organism evidence="7 8">
    <name type="scientific">Roseicella aerolata</name>
    <dbReference type="NCBI Taxonomy" id="2883479"/>
    <lineage>
        <taxon>Bacteria</taxon>
        <taxon>Pseudomonadati</taxon>
        <taxon>Pseudomonadota</taxon>
        <taxon>Alphaproteobacteria</taxon>
        <taxon>Acetobacterales</taxon>
        <taxon>Roseomonadaceae</taxon>
        <taxon>Roseicella</taxon>
    </lineage>
</organism>
<dbReference type="InterPro" id="IPR036909">
    <property type="entry name" value="Cyt_c-like_dom_sf"/>
</dbReference>
<dbReference type="NCBIfam" id="TIGR04485">
    <property type="entry name" value="thiosulf_SoxX"/>
    <property type="match status" value="1"/>
</dbReference>
<dbReference type="InterPro" id="IPR009056">
    <property type="entry name" value="Cyt_c-like_dom"/>
</dbReference>
<dbReference type="RefSeq" id="WP_226610801.1">
    <property type="nucleotide sequence ID" value="NZ_JAJAQI010000030.1"/>
</dbReference>
<evidence type="ECO:0000256" key="1">
    <source>
        <dbReference type="ARBA" id="ARBA00022617"/>
    </source>
</evidence>
<dbReference type="EMBL" id="JAJAQI010000030">
    <property type="protein sequence ID" value="MCB4823737.1"/>
    <property type="molecule type" value="Genomic_DNA"/>
</dbReference>
<feature type="chain" id="PRO_5040914390" evidence="5">
    <location>
        <begin position="35"/>
        <end position="159"/>
    </location>
</feature>
<dbReference type="GO" id="GO:0009055">
    <property type="term" value="F:electron transfer activity"/>
    <property type="evidence" value="ECO:0007669"/>
    <property type="project" value="InterPro"/>
</dbReference>
<dbReference type="GO" id="GO:0046872">
    <property type="term" value="F:metal ion binding"/>
    <property type="evidence" value="ECO:0007669"/>
    <property type="project" value="UniProtKB-KW"/>
</dbReference>
<proteinExistence type="predicted"/>
<evidence type="ECO:0000313" key="7">
    <source>
        <dbReference type="EMBL" id="MCB4823737.1"/>
    </source>
</evidence>
<keyword evidence="2 4" id="KW-0479">Metal-binding</keyword>
<evidence type="ECO:0000259" key="6">
    <source>
        <dbReference type="PROSITE" id="PS51007"/>
    </source>
</evidence>
<dbReference type="SUPFAM" id="SSF46626">
    <property type="entry name" value="Cytochrome c"/>
    <property type="match status" value="1"/>
</dbReference>
<keyword evidence="5" id="KW-0732">Signal</keyword>
<dbReference type="Proteomes" id="UP001139311">
    <property type="component" value="Unassembled WGS sequence"/>
</dbReference>
<dbReference type="InterPro" id="IPR030999">
    <property type="entry name" value="Thiosulf_SoxX"/>
</dbReference>
<evidence type="ECO:0000256" key="5">
    <source>
        <dbReference type="SAM" id="SignalP"/>
    </source>
</evidence>
<keyword evidence="1 4" id="KW-0349">Heme</keyword>
<reference evidence="7" key="1">
    <citation type="submission" date="2021-10" db="EMBL/GenBank/DDBJ databases">
        <title>Roseicella aerolatum sp. nov., isolated from aerosols of e-waste dismantling site.</title>
        <authorList>
            <person name="Qin T."/>
        </authorList>
    </citation>
    <scope>NUCLEOTIDE SEQUENCE</scope>
    <source>
        <strain evidence="7">GB24</strain>
    </source>
</reference>
<feature type="domain" description="Cytochrome c" evidence="6">
    <location>
        <begin position="56"/>
        <end position="159"/>
    </location>
</feature>
<evidence type="ECO:0000256" key="3">
    <source>
        <dbReference type="ARBA" id="ARBA00023004"/>
    </source>
</evidence>
<dbReference type="GO" id="GO:0020037">
    <property type="term" value="F:heme binding"/>
    <property type="evidence" value="ECO:0007669"/>
    <property type="project" value="InterPro"/>
</dbReference>
<dbReference type="Pfam" id="PF00034">
    <property type="entry name" value="Cytochrom_C"/>
    <property type="match status" value="1"/>
</dbReference>
<keyword evidence="3 4" id="KW-0408">Iron</keyword>
<keyword evidence="8" id="KW-1185">Reference proteome</keyword>
<evidence type="ECO:0000256" key="4">
    <source>
        <dbReference type="PROSITE-ProRule" id="PRU00433"/>
    </source>
</evidence>
<dbReference type="PROSITE" id="PS51007">
    <property type="entry name" value="CYTC"/>
    <property type="match status" value="1"/>
</dbReference>
<sequence>MRDPRPGLPPSPARRRHGVLLAVALLLATGAAPAATLLPYEVVEDAIPRPLTDKPGDPQRGRAIALDRSKGNCVTCHEMPLRADFQGNLGPPLAGVGGRYNAGELRLRLVDSKRINPESNMPAYYKVEGLRDVRREFAGKPILEAQEVEDVLAFLLTLK</sequence>
<gene>
    <name evidence="7" type="primary">soxX</name>
    <name evidence="7" type="ORF">LHA35_18570</name>
</gene>
<evidence type="ECO:0000313" key="8">
    <source>
        <dbReference type="Proteomes" id="UP001139311"/>
    </source>
</evidence>
<evidence type="ECO:0000256" key="2">
    <source>
        <dbReference type="ARBA" id="ARBA00022723"/>
    </source>
</evidence>
<dbReference type="Gene3D" id="1.10.760.10">
    <property type="entry name" value="Cytochrome c-like domain"/>
    <property type="match status" value="1"/>
</dbReference>
<name>A0A9X1IFS2_9PROT</name>